<sequence>MEDAAEQARARVRKARRAAEDAEAQAVHARQAYHQVLAKEQEAKTLPQSELIELSGYAREHLRRIARAAGVPSSRS</sequence>
<evidence type="ECO:0000256" key="1">
    <source>
        <dbReference type="SAM" id="Coils"/>
    </source>
</evidence>
<dbReference type="RefSeq" id="WP_380673275.1">
    <property type="nucleotide sequence ID" value="NZ_JBHTCJ010000022.1"/>
</dbReference>
<organism evidence="2 3">
    <name type="scientific">Saccharopolyspora griseoalba</name>
    <dbReference type="NCBI Taxonomy" id="1431848"/>
    <lineage>
        <taxon>Bacteria</taxon>
        <taxon>Bacillati</taxon>
        <taxon>Actinomycetota</taxon>
        <taxon>Actinomycetes</taxon>
        <taxon>Pseudonocardiales</taxon>
        <taxon>Pseudonocardiaceae</taxon>
        <taxon>Saccharopolyspora</taxon>
    </lineage>
</organism>
<proteinExistence type="predicted"/>
<dbReference type="Proteomes" id="UP001596504">
    <property type="component" value="Unassembled WGS sequence"/>
</dbReference>
<gene>
    <name evidence="2" type="ORF">ACFQRI_26450</name>
</gene>
<evidence type="ECO:0000313" key="2">
    <source>
        <dbReference type="EMBL" id="MFC7344967.1"/>
    </source>
</evidence>
<keyword evidence="3" id="KW-1185">Reference proteome</keyword>
<name>A0ABW2LRU8_9PSEU</name>
<reference evidence="3" key="1">
    <citation type="journal article" date="2019" name="Int. J. Syst. Evol. Microbiol.">
        <title>The Global Catalogue of Microorganisms (GCM) 10K type strain sequencing project: providing services to taxonomists for standard genome sequencing and annotation.</title>
        <authorList>
            <consortium name="The Broad Institute Genomics Platform"/>
            <consortium name="The Broad Institute Genome Sequencing Center for Infectious Disease"/>
            <person name="Wu L."/>
            <person name="Ma J."/>
        </authorList>
    </citation>
    <scope>NUCLEOTIDE SEQUENCE [LARGE SCALE GENOMIC DNA]</scope>
    <source>
        <strain evidence="3">WLHS5</strain>
    </source>
</reference>
<evidence type="ECO:0000313" key="3">
    <source>
        <dbReference type="Proteomes" id="UP001596504"/>
    </source>
</evidence>
<protein>
    <submittedName>
        <fullName evidence="2">Uncharacterized protein</fullName>
    </submittedName>
</protein>
<comment type="caution">
    <text evidence="2">The sequence shown here is derived from an EMBL/GenBank/DDBJ whole genome shotgun (WGS) entry which is preliminary data.</text>
</comment>
<accession>A0ABW2LRU8</accession>
<keyword evidence="1" id="KW-0175">Coiled coil</keyword>
<feature type="coiled-coil region" evidence="1">
    <location>
        <begin position="5"/>
        <end position="32"/>
    </location>
</feature>
<dbReference type="EMBL" id="JBHTCJ010000022">
    <property type="protein sequence ID" value="MFC7344967.1"/>
    <property type="molecule type" value="Genomic_DNA"/>
</dbReference>